<accession>A0A3G8JT88</accession>
<dbReference type="CDD" id="cd16917">
    <property type="entry name" value="HATPase_UhpB-NarQ-NarX-like"/>
    <property type="match status" value="1"/>
</dbReference>
<dbReference type="GO" id="GO:0000160">
    <property type="term" value="P:phosphorelay signal transduction system"/>
    <property type="evidence" value="ECO:0007669"/>
    <property type="project" value="UniProtKB-KW"/>
</dbReference>
<keyword evidence="4" id="KW-0472">Membrane</keyword>
<keyword evidence="2" id="KW-0418">Kinase</keyword>
<proteinExistence type="predicted"/>
<evidence type="ECO:0000313" key="5">
    <source>
        <dbReference type="EMBL" id="AZG48341.1"/>
    </source>
</evidence>
<dbReference type="Proteomes" id="UP000271469">
    <property type="component" value="Chromosome"/>
</dbReference>
<gene>
    <name evidence="5" type="ORF">D7316_04958</name>
</gene>
<feature type="transmembrane region" description="Helical" evidence="4">
    <location>
        <begin position="71"/>
        <end position="92"/>
    </location>
</feature>
<dbReference type="InterPro" id="IPR050482">
    <property type="entry name" value="Sensor_HK_TwoCompSys"/>
</dbReference>
<protein>
    <recommendedName>
        <fullName evidence="7">Histidine kinase/HSP90-like ATPase domain-containing protein</fullName>
    </recommendedName>
</protein>
<organism evidence="5 6">
    <name type="scientific">Gordonia insulae</name>
    <dbReference type="NCBI Taxonomy" id="2420509"/>
    <lineage>
        <taxon>Bacteria</taxon>
        <taxon>Bacillati</taxon>
        <taxon>Actinomycetota</taxon>
        <taxon>Actinomycetes</taxon>
        <taxon>Mycobacteriales</taxon>
        <taxon>Gordoniaceae</taxon>
        <taxon>Gordonia</taxon>
    </lineage>
</organism>
<dbReference type="PANTHER" id="PTHR24421:SF61">
    <property type="entry name" value="OXYGEN SENSOR HISTIDINE KINASE NREB"/>
    <property type="match status" value="1"/>
</dbReference>
<dbReference type="OrthoDB" id="144293at2"/>
<evidence type="ECO:0000313" key="6">
    <source>
        <dbReference type="Proteomes" id="UP000271469"/>
    </source>
</evidence>
<keyword evidence="6" id="KW-1185">Reference proteome</keyword>
<feature type="transmembrane region" description="Helical" evidence="4">
    <location>
        <begin position="181"/>
        <end position="204"/>
    </location>
</feature>
<feature type="transmembrane region" description="Helical" evidence="4">
    <location>
        <begin position="156"/>
        <end position="175"/>
    </location>
</feature>
<dbReference type="RefSeq" id="WP_124710561.1">
    <property type="nucleotide sequence ID" value="NZ_CP033972.1"/>
</dbReference>
<dbReference type="PANTHER" id="PTHR24421">
    <property type="entry name" value="NITRATE/NITRITE SENSOR PROTEIN NARX-RELATED"/>
    <property type="match status" value="1"/>
</dbReference>
<name>A0A3G8JT88_9ACTN</name>
<dbReference type="EMBL" id="CP033972">
    <property type="protein sequence ID" value="AZG48341.1"/>
    <property type="molecule type" value="Genomic_DNA"/>
</dbReference>
<dbReference type="AlphaFoldDB" id="A0A3G8JT88"/>
<dbReference type="Gene3D" id="3.30.565.10">
    <property type="entry name" value="Histidine kinase-like ATPase, C-terminal domain"/>
    <property type="match status" value="1"/>
</dbReference>
<evidence type="ECO:0000256" key="4">
    <source>
        <dbReference type="SAM" id="Phobius"/>
    </source>
</evidence>
<evidence type="ECO:0008006" key="7">
    <source>
        <dbReference type="Google" id="ProtNLM"/>
    </source>
</evidence>
<keyword evidence="4" id="KW-0812">Transmembrane</keyword>
<sequence length="415" mass="44345">MVVIDRRPQVGHAAVDRVRAYLGGFRGPRVDDSDVTRMQRIGARFVGCGLLVFTLVMLPVTVRCADLTDAWWTPVSLLLVVGPALALVTATLRPVPQGLMVLTCVSAIAYVVATLLWFVAWRGVPDDVTRYSVWLCQFPSVPSIALVLVLRPGWAFVHLVGATVLAHAANQVGLYGEIRPATMLSAPLTMALSGVFMAVAYATVRNVQSLDARRAAMLRAAASSAADMAQEGERTRFAAMIHDKVIASLLAVGAGRSDPRVARQAAATLEELDRRDDDTEGGEVTVVRFADGIRRSATAVGGRIRTEIAMPEEEISYPTSVVAAMTGTTDEAVRNWRRHAGPGAHCVIDADFHDGAVRIVIADDGVGFDPRSVSPERYGIAVGVHGRMDALPGGSARIHSAPGEGTAVVVEWRQP</sequence>
<dbReference type="InterPro" id="IPR036890">
    <property type="entry name" value="HATPase_C_sf"/>
</dbReference>
<keyword evidence="1" id="KW-0808">Transferase</keyword>
<evidence type="ECO:0000256" key="2">
    <source>
        <dbReference type="ARBA" id="ARBA00022777"/>
    </source>
</evidence>
<feature type="transmembrane region" description="Helical" evidence="4">
    <location>
        <begin position="41"/>
        <end position="59"/>
    </location>
</feature>
<feature type="transmembrane region" description="Helical" evidence="4">
    <location>
        <begin position="99"/>
        <end position="119"/>
    </location>
</feature>
<dbReference type="GO" id="GO:0016301">
    <property type="term" value="F:kinase activity"/>
    <property type="evidence" value="ECO:0007669"/>
    <property type="project" value="UniProtKB-KW"/>
</dbReference>
<dbReference type="SUPFAM" id="SSF55874">
    <property type="entry name" value="ATPase domain of HSP90 chaperone/DNA topoisomerase II/histidine kinase"/>
    <property type="match status" value="1"/>
</dbReference>
<evidence type="ECO:0000256" key="1">
    <source>
        <dbReference type="ARBA" id="ARBA00022679"/>
    </source>
</evidence>
<dbReference type="KEGG" id="gom:D7316_04958"/>
<reference evidence="5 6" key="1">
    <citation type="submission" date="2018-11" db="EMBL/GenBank/DDBJ databases">
        <title>Gordonia insulae sp. nov., isolated from an island soil.</title>
        <authorList>
            <person name="Kim Y.S."/>
            <person name="Kim S.B."/>
        </authorList>
    </citation>
    <scope>NUCLEOTIDE SEQUENCE [LARGE SCALE GENOMIC DNA]</scope>
    <source>
        <strain evidence="5 6">MMS17-SY073</strain>
    </source>
</reference>
<keyword evidence="3" id="KW-0902">Two-component regulatory system</keyword>
<keyword evidence="4" id="KW-1133">Transmembrane helix</keyword>
<evidence type="ECO:0000256" key="3">
    <source>
        <dbReference type="ARBA" id="ARBA00023012"/>
    </source>
</evidence>